<dbReference type="Pfam" id="PF02518">
    <property type="entry name" value="HATPase_c"/>
    <property type="match status" value="1"/>
</dbReference>
<comment type="catalytic activity">
    <reaction evidence="1">
        <text>ATP + protein L-histidine = ADP + protein N-phospho-L-histidine.</text>
        <dbReference type="EC" id="2.7.13.3"/>
    </reaction>
</comment>
<dbReference type="EMBL" id="CP003360">
    <property type="protein sequence ID" value="AFM27915.1"/>
    <property type="molecule type" value="Genomic_DNA"/>
</dbReference>
<reference evidence="12" key="1">
    <citation type="submission" date="2012-06" db="EMBL/GenBank/DDBJ databases">
        <title>Complete sequence of chromosome of Desulfomonile tiedjei DSM 6799.</title>
        <authorList>
            <person name="Lucas S."/>
            <person name="Copeland A."/>
            <person name="Lapidus A."/>
            <person name="Glavina del Rio T."/>
            <person name="Dalin E."/>
            <person name="Tice H."/>
            <person name="Bruce D."/>
            <person name="Goodwin L."/>
            <person name="Pitluck S."/>
            <person name="Peters L."/>
            <person name="Ovchinnikova G."/>
            <person name="Zeytun A."/>
            <person name="Lu M."/>
            <person name="Kyrpides N."/>
            <person name="Mavromatis K."/>
            <person name="Ivanova N."/>
            <person name="Brettin T."/>
            <person name="Detter J.C."/>
            <person name="Han C."/>
            <person name="Larimer F."/>
            <person name="Land M."/>
            <person name="Hauser L."/>
            <person name="Markowitz V."/>
            <person name="Cheng J.-F."/>
            <person name="Hugenholtz P."/>
            <person name="Woyke T."/>
            <person name="Wu D."/>
            <person name="Spring S."/>
            <person name="Schroeder M."/>
            <person name="Brambilla E."/>
            <person name="Klenk H.-P."/>
            <person name="Eisen J.A."/>
        </authorList>
    </citation>
    <scope>NUCLEOTIDE SEQUENCE [LARGE SCALE GENOMIC DNA]</scope>
    <source>
        <strain evidence="12">ATCC 49306 / DSM 6799 / DCB-1</strain>
    </source>
</reference>
<dbReference type="Gene3D" id="3.30.565.10">
    <property type="entry name" value="Histidine kinase-like ATPase, C-terminal domain"/>
    <property type="match status" value="1"/>
</dbReference>
<keyword evidence="8" id="KW-0902">Two-component regulatory system</keyword>
<dbReference type="GO" id="GO:0005524">
    <property type="term" value="F:ATP binding"/>
    <property type="evidence" value="ECO:0007669"/>
    <property type="project" value="UniProtKB-KW"/>
</dbReference>
<organism evidence="11 12">
    <name type="scientific">Desulfomonile tiedjei (strain ATCC 49306 / DSM 6799 / DCB-1)</name>
    <dbReference type="NCBI Taxonomy" id="706587"/>
    <lineage>
        <taxon>Bacteria</taxon>
        <taxon>Pseudomonadati</taxon>
        <taxon>Thermodesulfobacteriota</taxon>
        <taxon>Desulfomonilia</taxon>
        <taxon>Desulfomonilales</taxon>
        <taxon>Desulfomonilaceae</taxon>
        <taxon>Desulfomonile</taxon>
    </lineage>
</organism>
<evidence type="ECO:0000256" key="7">
    <source>
        <dbReference type="ARBA" id="ARBA00022840"/>
    </source>
</evidence>
<dbReference type="Gene3D" id="3.30.450.20">
    <property type="entry name" value="PAS domain"/>
    <property type="match status" value="1"/>
</dbReference>
<dbReference type="EC" id="2.7.13.3" evidence="2"/>
<keyword evidence="5" id="KW-0547">Nucleotide-binding</keyword>
<dbReference type="InterPro" id="IPR000014">
    <property type="entry name" value="PAS"/>
</dbReference>
<accession>I4CEC4</accession>
<dbReference type="CDD" id="cd00075">
    <property type="entry name" value="HATPase"/>
    <property type="match status" value="1"/>
</dbReference>
<keyword evidence="3" id="KW-0597">Phosphoprotein</keyword>
<dbReference type="SMART" id="SM00387">
    <property type="entry name" value="HATPase_c"/>
    <property type="match status" value="1"/>
</dbReference>
<evidence type="ECO:0000256" key="5">
    <source>
        <dbReference type="ARBA" id="ARBA00022741"/>
    </source>
</evidence>
<dbReference type="Proteomes" id="UP000006055">
    <property type="component" value="Chromosome"/>
</dbReference>
<evidence type="ECO:0000256" key="1">
    <source>
        <dbReference type="ARBA" id="ARBA00000085"/>
    </source>
</evidence>
<evidence type="ECO:0000256" key="8">
    <source>
        <dbReference type="ARBA" id="ARBA00023012"/>
    </source>
</evidence>
<dbReference type="Pfam" id="PF13426">
    <property type="entry name" value="PAS_9"/>
    <property type="match status" value="1"/>
</dbReference>
<feature type="domain" description="PAC" evidence="10">
    <location>
        <begin position="80"/>
        <end position="133"/>
    </location>
</feature>
<dbReference type="OrthoDB" id="9805967at2"/>
<dbReference type="STRING" id="706587.Desti_5326"/>
<dbReference type="PRINTS" id="PR00344">
    <property type="entry name" value="BCTRLSENSOR"/>
</dbReference>
<dbReference type="InterPro" id="IPR035965">
    <property type="entry name" value="PAS-like_dom_sf"/>
</dbReference>
<evidence type="ECO:0000313" key="11">
    <source>
        <dbReference type="EMBL" id="AFM27915.1"/>
    </source>
</evidence>
<evidence type="ECO:0000256" key="2">
    <source>
        <dbReference type="ARBA" id="ARBA00012438"/>
    </source>
</evidence>
<dbReference type="InterPro" id="IPR036097">
    <property type="entry name" value="HisK_dim/P_sf"/>
</dbReference>
<evidence type="ECO:0000313" key="12">
    <source>
        <dbReference type="Proteomes" id="UP000006055"/>
    </source>
</evidence>
<dbReference type="PANTHER" id="PTHR43065:SF10">
    <property type="entry name" value="PEROXIDE STRESS-ACTIVATED HISTIDINE KINASE MAK3"/>
    <property type="match status" value="1"/>
</dbReference>
<gene>
    <name evidence="11" type="ordered locus">Desti_5326</name>
</gene>
<name>I4CEC4_DESTA</name>
<dbReference type="PROSITE" id="PS50109">
    <property type="entry name" value="HIS_KIN"/>
    <property type="match status" value="1"/>
</dbReference>
<dbReference type="PANTHER" id="PTHR43065">
    <property type="entry name" value="SENSOR HISTIDINE KINASE"/>
    <property type="match status" value="1"/>
</dbReference>
<dbReference type="InterPro" id="IPR000700">
    <property type="entry name" value="PAS-assoc_C"/>
</dbReference>
<dbReference type="InterPro" id="IPR005467">
    <property type="entry name" value="His_kinase_dom"/>
</dbReference>
<keyword evidence="6 11" id="KW-0418">Kinase</keyword>
<dbReference type="GO" id="GO:0000155">
    <property type="term" value="F:phosphorelay sensor kinase activity"/>
    <property type="evidence" value="ECO:0007669"/>
    <property type="project" value="InterPro"/>
</dbReference>
<dbReference type="SUPFAM" id="SSF55785">
    <property type="entry name" value="PYP-like sensor domain (PAS domain)"/>
    <property type="match status" value="1"/>
</dbReference>
<proteinExistence type="predicted"/>
<dbReference type="RefSeq" id="WP_014813014.1">
    <property type="nucleotide sequence ID" value="NC_018025.1"/>
</dbReference>
<dbReference type="KEGG" id="dti:Desti_5326"/>
<sequence>MKEHETDTRLSEDGCGRIAHAIPCYVTVQDANLKILWANDLVQQDFGDSSGKTCHQFYNIGNAPCSECPVLKTFSDRSIHSAELQVTNRNGSRMTILVSSAPLVDQETGIVSSVIETGVNITSVKDIQRQLILLGQTVAGMAHSIKNIMMGLEGGIYVVNKGIEDKKPDEVKEGWEIVLLNFEKISHIVKDILYCSKEREPNLETIEPNKIVREVYELFKDAAQRYAIKIHLALDEELGEAIIDPQGLHTVLSNLVSNAMDACKLDLWKDEHLVEIRTRKGRRGATIIEVADNGIGIDKRLKQHVFEDFFTSKGDKGTGLGLMVTQKILREHGGTITFRSRPKHGTTFVAHFPKKEQIHN</sequence>
<feature type="domain" description="Histidine kinase" evidence="9">
    <location>
        <begin position="140"/>
        <end position="356"/>
    </location>
</feature>
<dbReference type="PROSITE" id="PS50113">
    <property type="entry name" value="PAC"/>
    <property type="match status" value="1"/>
</dbReference>
<dbReference type="AlphaFoldDB" id="I4CEC4"/>
<dbReference type="SUPFAM" id="SSF47384">
    <property type="entry name" value="Homodimeric domain of signal transducing histidine kinase"/>
    <property type="match status" value="1"/>
</dbReference>
<dbReference type="InterPro" id="IPR003594">
    <property type="entry name" value="HATPase_dom"/>
</dbReference>
<evidence type="ECO:0000259" key="10">
    <source>
        <dbReference type="PROSITE" id="PS50113"/>
    </source>
</evidence>
<keyword evidence="12" id="KW-1185">Reference proteome</keyword>
<evidence type="ECO:0000259" key="9">
    <source>
        <dbReference type="PROSITE" id="PS50109"/>
    </source>
</evidence>
<dbReference type="Gene3D" id="1.10.287.130">
    <property type="match status" value="1"/>
</dbReference>
<keyword evidence="7" id="KW-0067">ATP-binding</keyword>
<dbReference type="eggNOG" id="COG3852">
    <property type="taxonomic scope" value="Bacteria"/>
</dbReference>
<dbReference type="SUPFAM" id="SSF55874">
    <property type="entry name" value="ATPase domain of HSP90 chaperone/DNA topoisomerase II/histidine kinase"/>
    <property type="match status" value="1"/>
</dbReference>
<protein>
    <recommendedName>
        <fullName evidence="2">histidine kinase</fullName>
        <ecNumber evidence="2">2.7.13.3</ecNumber>
    </recommendedName>
</protein>
<dbReference type="InterPro" id="IPR004358">
    <property type="entry name" value="Sig_transdc_His_kin-like_C"/>
</dbReference>
<evidence type="ECO:0000256" key="4">
    <source>
        <dbReference type="ARBA" id="ARBA00022679"/>
    </source>
</evidence>
<evidence type="ECO:0000256" key="6">
    <source>
        <dbReference type="ARBA" id="ARBA00022777"/>
    </source>
</evidence>
<keyword evidence="4" id="KW-0808">Transferase</keyword>
<dbReference type="InterPro" id="IPR036890">
    <property type="entry name" value="HATPase_C_sf"/>
</dbReference>
<evidence type="ECO:0000256" key="3">
    <source>
        <dbReference type="ARBA" id="ARBA00022553"/>
    </source>
</evidence>
<dbReference type="HOGENOM" id="CLU_000445_89_2_7"/>